<feature type="transmembrane region" description="Helical" evidence="6">
    <location>
        <begin position="571"/>
        <end position="589"/>
    </location>
</feature>
<organism evidence="9 10">
    <name type="scientific">Intoshia linei</name>
    <dbReference type="NCBI Taxonomy" id="1819745"/>
    <lineage>
        <taxon>Eukaryota</taxon>
        <taxon>Metazoa</taxon>
        <taxon>Spiralia</taxon>
        <taxon>Lophotrochozoa</taxon>
        <taxon>Mesozoa</taxon>
        <taxon>Orthonectida</taxon>
        <taxon>Rhopaluridae</taxon>
        <taxon>Intoshia</taxon>
    </lineage>
</organism>
<feature type="domain" description="EXS" evidence="7">
    <location>
        <begin position="425"/>
        <end position="626"/>
    </location>
</feature>
<feature type="transmembrane region" description="Helical" evidence="6">
    <location>
        <begin position="495"/>
        <end position="514"/>
    </location>
</feature>
<evidence type="ECO:0000256" key="3">
    <source>
        <dbReference type="ARBA" id="ARBA00022692"/>
    </source>
</evidence>
<dbReference type="InterPro" id="IPR004331">
    <property type="entry name" value="SPX_dom"/>
</dbReference>
<dbReference type="PANTHER" id="PTHR10783">
    <property type="entry name" value="XENOTROPIC AND POLYTROPIC RETROVIRUS RECEPTOR 1-RELATED"/>
    <property type="match status" value="1"/>
</dbReference>
<evidence type="ECO:0000259" key="7">
    <source>
        <dbReference type="PROSITE" id="PS51380"/>
    </source>
</evidence>
<reference evidence="9 10" key="1">
    <citation type="submission" date="2016-04" db="EMBL/GenBank/DDBJ databases">
        <title>The genome of Intoshia linei affirms orthonectids as highly simplified spiralians.</title>
        <authorList>
            <person name="Mikhailov K.V."/>
            <person name="Slusarev G.S."/>
            <person name="Nikitin M.A."/>
            <person name="Logacheva M.D."/>
            <person name="Penin A."/>
            <person name="Aleoshin V."/>
            <person name="Panchin Y.V."/>
        </authorList>
    </citation>
    <scope>NUCLEOTIDE SEQUENCE [LARGE SCALE GENOMIC DNA]</scope>
    <source>
        <strain evidence="9">Intl2013</strain>
        <tissue evidence="9">Whole animal</tissue>
    </source>
</reference>
<evidence type="ECO:0000256" key="6">
    <source>
        <dbReference type="SAM" id="Phobius"/>
    </source>
</evidence>
<dbReference type="InterPro" id="IPR004342">
    <property type="entry name" value="EXS_C"/>
</dbReference>
<feature type="transmembrane region" description="Helical" evidence="6">
    <location>
        <begin position="266"/>
        <end position="286"/>
    </location>
</feature>
<dbReference type="Pfam" id="PF03124">
    <property type="entry name" value="EXS"/>
    <property type="match status" value="1"/>
</dbReference>
<dbReference type="AlphaFoldDB" id="A0A177B5F2"/>
<dbReference type="PROSITE" id="PS51380">
    <property type="entry name" value="EXS"/>
    <property type="match status" value="1"/>
</dbReference>
<name>A0A177B5F2_9BILA</name>
<feature type="domain" description="SPX" evidence="8">
    <location>
        <begin position="1"/>
        <end position="212"/>
    </location>
</feature>
<feature type="transmembrane region" description="Helical" evidence="6">
    <location>
        <begin position="428"/>
        <end position="448"/>
    </location>
</feature>
<dbReference type="GO" id="GO:0000822">
    <property type="term" value="F:inositol hexakisphosphate binding"/>
    <property type="evidence" value="ECO:0007669"/>
    <property type="project" value="TreeGrafter"/>
</dbReference>
<sequence length="639" mass="76366">MKFAEHLFTHITPEWRIQYIDYEYMKQIIYSGQNEISKVEICEITEIVDENERCKYIKNLFFDTCHRELEKVDSFYQERVVTIKILMDQYIGLYNFNGRIKKLIEAKRRLKDLLHLLKLFLEKLEENSKPKEKKINTANIFKRLRKHTNNLKLDREKRTVLDRHHLKLAFSEYYLSLAILQDFKRLNFTGFRKILKKFDKIFQSDEGSEWMDTHIHNSFFKKDTNINKLILDTEDAVIKHLENKDRSKAMKRLRVPPIEEKANPTASFRTGVFLGLSACITILITIKRNFYVIIINKINDVINLVFQDGRKIMQNTHLPSLVQLFRIPIIPSLHLLCVSVNTYTWRKHGINHVLIFGVNPRDNLGFISLLEFKVFLAPYFPVSFSDFWIADQLTSLTVLFQDIAYAVYYFILLDYTVTSLPEPKMDQYIQYVSLLITSMLPSWLRMAQCLRRYRDTKKFFPHFVNAGKYFSQIISIIFLSVYFIMSLKYPKFSNVFFIVAVVTAFMSFLYKLLWDYLMDWSLFQTWKFDTILLREDMGYNSKFAYYFAIITNFFGRLQWVVAYVLIYKGLYNIYLSTMIAVIEIFRRFIWNFFRLENEHLNNCGEFRAVRDISIKPESSRYNDESPKPDKKKLKIKIDI</sequence>
<accession>A0A177B5F2</accession>
<evidence type="ECO:0000256" key="4">
    <source>
        <dbReference type="ARBA" id="ARBA00022989"/>
    </source>
</evidence>
<feature type="transmembrane region" description="Helical" evidence="6">
    <location>
        <begin position="469"/>
        <end position="489"/>
    </location>
</feature>
<evidence type="ECO:0000259" key="8">
    <source>
        <dbReference type="PROSITE" id="PS51382"/>
    </source>
</evidence>
<dbReference type="EMBL" id="LWCA01000411">
    <property type="protein sequence ID" value="OAF68644.1"/>
    <property type="molecule type" value="Genomic_DNA"/>
</dbReference>
<comment type="subcellular location">
    <subcellularLocation>
        <location evidence="1">Membrane</location>
        <topology evidence="1">Multi-pass membrane protein</topology>
    </subcellularLocation>
</comment>
<dbReference type="PROSITE" id="PS51382">
    <property type="entry name" value="SPX"/>
    <property type="match status" value="1"/>
</dbReference>
<evidence type="ECO:0008006" key="11">
    <source>
        <dbReference type="Google" id="ProtNLM"/>
    </source>
</evidence>
<keyword evidence="3 6" id="KW-0812">Transmembrane</keyword>
<dbReference type="GO" id="GO:0006817">
    <property type="term" value="P:phosphate ion transport"/>
    <property type="evidence" value="ECO:0007669"/>
    <property type="project" value="TreeGrafter"/>
</dbReference>
<feature type="transmembrane region" description="Helical" evidence="6">
    <location>
        <begin position="393"/>
        <end position="413"/>
    </location>
</feature>
<evidence type="ECO:0000256" key="5">
    <source>
        <dbReference type="ARBA" id="ARBA00023136"/>
    </source>
</evidence>
<comment type="caution">
    <text evidence="9">The sequence shown here is derived from an EMBL/GenBank/DDBJ whole genome shotgun (WGS) entry which is preliminary data.</text>
</comment>
<dbReference type="GO" id="GO:0016036">
    <property type="term" value="P:cellular response to phosphate starvation"/>
    <property type="evidence" value="ECO:0007669"/>
    <property type="project" value="TreeGrafter"/>
</dbReference>
<evidence type="ECO:0000313" key="9">
    <source>
        <dbReference type="EMBL" id="OAF68644.1"/>
    </source>
</evidence>
<dbReference type="Pfam" id="PF03105">
    <property type="entry name" value="SPX"/>
    <property type="match status" value="2"/>
</dbReference>
<evidence type="ECO:0000256" key="1">
    <source>
        <dbReference type="ARBA" id="ARBA00004141"/>
    </source>
</evidence>
<dbReference type="GO" id="GO:0005794">
    <property type="term" value="C:Golgi apparatus"/>
    <property type="evidence" value="ECO:0007669"/>
    <property type="project" value="TreeGrafter"/>
</dbReference>
<dbReference type="GO" id="GO:0005886">
    <property type="term" value="C:plasma membrane"/>
    <property type="evidence" value="ECO:0007669"/>
    <property type="project" value="TreeGrafter"/>
</dbReference>
<evidence type="ECO:0000256" key="2">
    <source>
        <dbReference type="ARBA" id="ARBA00009665"/>
    </source>
</evidence>
<proteinExistence type="inferred from homology"/>
<dbReference type="OrthoDB" id="9970435at2759"/>
<evidence type="ECO:0000313" key="10">
    <source>
        <dbReference type="Proteomes" id="UP000078046"/>
    </source>
</evidence>
<keyword evidence="4 6" id="KW-1133">Transmembrane helix</keyword>
<comment type="similarity">
    <text evidence="2">Belongs to the SYG1 (TC 2.A.94) family.</text>
</comment>
<dbReference type="Proteomes" id="UP000078046">
    <property type="component" value="Unassembled WGS sequence"/>
</dbReference>
<protein>
    <recommendedName>
        <fullName evidence="11">Xenotropic and polytropic retrovirus receptor 1</fullName>
    </recommendedName>
</protein>
<keyword evidence="5 6" id="KW-0472">Membrane</keyword>
<gene>
    <name evidence="9" type="ORF">A3Q56_03573</name>
</gene>
<keyword evidence="10" id="KW-1185">Reference proteome</keyword>
<dbReference type="PANTHER" id="PTHR10783:SF103">
    <property type="entry name" value="SOLUTE CARRIER FAMILY 53 MEMBER 1"/>
    <property type="match status" value="1"/>
</dbReference>